<dbReference type="Proteomes" id="UP001348817">
    <property type="component" value="Chromosome"/>
</dbReference>
<feature type="transmembrane region" description="Helical" evidence="3">
    <location>
        <begin position="153"/>
        <end position="171"/>
    </location>
</feature>
<keyword evidence="3" id="KW-0812">Transmembrane</keyword>
<evidence type="ECO:0000313" key="4">
    <source>
        <dbReference type="EMBL" id="BDD07569.1"/>
    </source>
</evidence>
<proteinExistence type="predicted"/>
<name>A0AAU9CMP6_9BACT</name>
<evidence type="ECO:0000256" key="2">
    <source>
        <dbReference type="SAM" id="MobiDB-lite"/>
    </source>
</evidence>
<feature type="region of interest" description="Disordered" evidence="2">
    <location>
        <begin position="674"/>
        <end position="693"/>
    </location>
</feature>
<feature type="coiled-coil region" evidence="1">
    <location>
        <begin position="1004"/>
        <end position="1059"/>
    </location>
</feature>
<feature type="transmembrane region" description="Helical" evidence="3">
    <location>
        <begin position="20"/>
        <end position="41"/>
    </location>
</feature>
<dbReference type="AlphaFoldDB" id="A0AAU9CMP6"/>
<keyword evidence="3" id="KW-0472">Membrane</keyword>
<feature type="region of interest" description="Disordered" evidence="2">
    <location>
        <begin position="718"/>
        <end position="764"/>
    </location>
</feature>
<evidence type="ECO:0000313" key="5">
    <source>
        <dbReference type="Proteomes" id="UP001348817"/>
    </source>
</evidence>
<feature type="compositionally biased region" description="Basic and acidic residues" evidence="2">
    <location>
        <begin position="754"/>
        <end position="764"/>
    </location>
</feature>
<feature type="region of interest" description="Disordered" evidence="2">
    <location>
        <begin position="974"/>
        <end position="1002"/>
    </location>
</feature>
<sequence length="1112" mass="128856">MSDFRTGDIEKKLKRFKKRYHTNALLKTGTLWLAGSLALYLTITLAESALHFGIVARTVLFYTYLLAVAVGFILGPAKSLAILVGLRKGISDKEAAELIGKKIPSVSDRLLNLLQLSKDKENELAQAAVQQQGSKIARHDFSKVVKLRKNRRFLPYLVIPVLLIAGLFVFIPKTMKDGTERLVRHNEAFEPKKPFTLRIVNEFLLAFRNEDYRLQVVAEGELMPESVYMIHNKRRIKMRKDDNGQFTFLFPKIQDSKTFTFEAAGFEQGPYTVAVKNRPALSHFDIALDYPAYTGKTDEMLANLGNITVPEGTKAVWRFHTQHSDSAKISLASRDSTTHHNLGQGKEGVFNFEKTFTKPTEYELALDNDFGSNADKIRYKVDVVKDKYPKITLKQFQDTTLFSYVIFGGDISDDYGLTALNILYKRPADKRYRRVPIRIERGRRHQGYYHQWFLDSLGLEPGEEVAYFLQVTDNDAINGRKSSKTGTFTFRVPSRKEIKDNIAESSQRTATEMDDALKNAQDLKKNIERVEERLRGKNYLDWQDKQALEHLQERRKKIEEDIENLKEQFKDELQKRKQFENSQENEKIAENVEKLQKLMDEVLDDKTKKLYEELQKLLSEQNQDPDAVRNKLDQIKHNEENLEEELERTLELFKKMKYDMKLENMAQNMENLSEKQKELADKKTKNKDLDELAMEQEKIDKEMDGMKEDMKELEQLNQDLKNPNAMPDTKEQEKSIEQKQQDFKNAVQKKQSKKAQESQKEMSKDMKKLAQKMRDMQSGMEMQAMQENLDNLRDIQSNLITASFDQEEIMKTLRAVNLSDPKFVKISQRQLKLKDDTQVIKDSLNALAQRVFQISSFVTRKVNEMNSNMDKSLTDIKERSISGALTHQQLTMTSMNDLALLLDQVMSQMQNQMNGSGNGKSKQSQSKPGNMKLSDLQKQLNKKIEQLKKSGKKGRELSKEIAKIAAEQEQIRRALEKEGKGKPGDLLEEGKDGKNGKKAGDNGLEKTLREMEMTEQELVNKQLTQKMIKRQKEILTRMLEAEKAQKERDLDEKREAEKASDYDKAIPKAFEEYIKLKEKELERLKTVPMRFNPYYKNEVERFFQRKNKQASK</sequence>
<keyword evidence="3" id="KW-1133">Transmembrane helix</keyword>
<feature type="region of interest" description="Disordered" evidence="2">
    <location>
        <begin position="911"/>
        <end position="933"/>
    </location>
</feature>
<reference evidence="4 5" key="1">
    <citation type="submission" date="2021-12" db="EMBL/GenBank/DDBJ databases">
        <title>Genome sequencing of bacteria with rrn-lacking chromosome and rrn-plasmid.</title>
        <authorList>
            <person name="Anda M."/>
            <person name="Iwasaki W."/>
        </authorList>
    </citation>
    <scope>NUCLEOTIDE SEQUENCE [LARGE SCALE GENOMIC DNA]</scope>
    <source>
        <strain evidence="4 5">DSM 100852</strain>
    </source>
</reference>
<organism evidence="4 5">
    <name type="scientific">Fulvitalea axinellae</name>
    <dbReference type="NCBI Taxonomy" id="1182444"/>
    <lineage>
        <taxon>Bacteria</taxon>
        <taxon>Pseudomonadati</taxon>
        <taxon>Bacteroidota</taxon>
        <taxon>Cytophagia</taxon>
        <taxon>Cytophagales</taxon>
        <taxon>Persicobacteraceae</taxon>
        <taxon>Fulvitalea</taxon>
    </lineage>
</organism>
<dbReference type="EMBL" id="AP025314">
    <property type="protein sequence ID" value="BDD07569.1"/>
    <property type="molecule type" value="Genomic_DNA"/>
</dbReference>
<feature type="compositionally biased region" description="Basic and acidic residues" evidence="2">
    <location>
        <begin position="728"/>
        <end position="742"/>
    </location>
</feature>
<feature type="transmembrane region" description="Helical" evidence="3">
    <location>
        <begin position="61"/>
        <end position="86"/>
    </location>
</feature>
<protein>
    <submittedName>
        <fullName evidence="4">ATPase</fullName>
    </submittedName>
</protein>
<keyword evidence="1" id="KW-0175">Coiled coil</keyword>
<accession>A0AAU9CMP6</accession>
<gene>
    <name evidence="4" type="ORF">FUAX_00010</name>
</gene>
<evidence type="ECO:0000256" key="3">
    <source>
        <dbReference type="SAM" id="Phobius"/>
    </source>
</evidence>
<evidence type="ECO:0000256" key="1">
    <source>
        <dbReference type="SAM" id="Coils"/>
    </source>
</evidence>
<keyword evidence="5" id="KW-1185">Reference proteome</keyword>
<dbReference type="KEGG" id="fax:FUAX_00010"/>
<feature type="compositionally biased region" description="Low complexity" evidence="2">
    <location>
        <begin position="919"/>
        <end position="930"/>
    </location>
</feature>
<dbReference type="RefSeq" id="WP_338392888.1">
    <property type="nucleotide sequence ID" value="NZ_AP025314.1"/>
</dbReference>